<comment type="similarity">
    <text evidence="2 11">Belongs to the RNA polymerase beta' chain family.</text>
</comment>
<dbReference type="Gene3D" id="3.30.1490.180">
    <property type="entry name" value="RNA polymerase ii"/>
    <property type="match status" value="1"/>
</dbReference>
<dbReference type="Pfam" id="PF04998">
    <property type="entry name" value="RNA_pol_Rpb1_5"/>
    <property type="match status" value="1"/>
</dbReference>
<feature type="compositionally biased region" description="Basic and acidic residues" evidence="12">
    <location>
        <begin position="342"/>
        <end position="352"/>
    </location>
</feature>
<dbReference type="GO" id="GO:0003677">
    <property type="term" value="F:DNA binding"/>
    <property type="evidence" value="ECO:0007669"/>
    <property type="project" value="InterPro"/>
</dbReference>
<dbReference type="Pfam" id="PF04983">
    <property type="entry name" value="RNA_pol_Rpb1_3"/>
    <property type="match status" value="1"/>
</dbReference>
<dbReference type="Gene3D" id="1.10.132.30">
    <property type="match status" value="1"/>
</dbReference>
<dbReference type="EMBL" id="HBGL01000067">
    <property type="protein sequence ID" value="CAD9285189.1"/>
    <property type="molecule type" value="Transcribed_RNA"/>
</dbReference>
<evidence type="ECO:0000256" key="10">
    <source>
        <dbReference type="ARBA" id="ARBA00023242"/>
    </source>
</evidence>
<feature type="compositionally biased region" description="Acidic residues" evidence="12">
    <location>
        <begin position="373"/>
        <end position="396"/>
    </location>
</feature>
<keyword evidence="6" id="KW-0479">Metal-binding</keyword>
<dbReference type="Gene3D" id="2.40.40.20">
    <property type="match status" value="1"/>
</dbReference>
<evidence type="ECO:0000256" key="7">
    <source>
        <dbReference type="ARBA" id="ARBA00022833"/>
    </source>
</evidence>
<evidence type="ECO:0000256" key="12">
    <source>
        <dbReference type="SAM" id="MobiDB-lite"/>
    </source>
</evidence>
<reference evidence="14" key="1">
    <citation type="submission" date="2021-01" db="EMBL/GenBank/DDBJ databases">
        <authorList>
            <person name="Corre E."/>
            <person name="Pelletier E."/>
            <person name="Niang G."/>
            <person name="Scheremetjew M."/>
            <person name="Finn R."/>
            <person name="Kale V."/>
            <person name="Holt S."/>
            <person name="Cochrane G."/>
            <person name="Meng A."/>
            <person name="Brown T."/>
            <person name="Cohen L."/>
        </authorList>
    </citation>
    <scope>NUCLEOTIDE SEQUENCE</scope>
    <source>
        <strain evidence="14">ATCC 50979</strain>
    </source>
</reference>
<comment type="catalytic activity">
    <reaction evidence="11">
        <text>RNA(n) + a ribonucleoside 5'-triphosphate = RNA(n+1) + diphosphate</text>
        <dbReference type="Rhea" id="RHEA:21248"/>
        <dbReference type="Rhea" id="RHEA-COMP:14527"/>
        <dbReference type="Rhea" id="RHEA-COMP:17342"/>
        <dbReference type="ChEBI" id="CHEBI:33019"/>
        <dbReference type="ChEBI" id="CHEBI:61557"/>
        <dbReference type="ChEBI" id="CHEBI:140395"/>
        <dbReference type="EC" id="2.7.7.6"/>
    </reaction>
</comment>
<proteinExistence type="inferred from homology"/>
<evidence type="ECO:0000256" key="3">
    <source>
        <dbReference type="ARBA" id="ARBA00022478"/>
    </source>
</evidence>
<feature type="compositionally biased region" description="Acidic residues" evidence="12">
    <location>
        <begin position="328"/>
        <end position="341"/>
    </location>
</feature>
<dbReference type="Gene3D" id="6.10.250.2940">
    <property type="match status" value="1"/>
</dbReference>
<evidence type="ECO:0000256" key="11">
    <source>
        <dbReference type="RuleBase" id="RU004279"/>
    </source>
</evidence>
<dbReference type="InterPro" id="IPR007080">
    <property type="entry name" value="RNA_pol_Rpb1_1"/>
</dbReference>
<keyword evidence="10" id="KW-0539">Nucleus</keyword>
<keyword evidence="5 11" id="KW-0548">Nucleotidyltransferase</keyword>
<keyword evidence="7" id="KW-0862">Zinc</keyword>
<dbReference type="EC" id="2.7.7.6" evidence="11"/>
<keyword evidence="8" id="KW-0460">Magnesium</keyword>
<protein>
    <recommendedName>
        <fullName evidence="11">DNA-directed RNA polymerase subunit</fullName>
        <ecNumber evidence="11">2.7.7.6</ecNumber>
    </recommendedName>
</protein>
<dbReference type="Pfam" id="PF00623">
    <property type="entry name" value="RNA_pol_Rpb1_2"/>
    <property type="match status" value="1"/>
</dbReference>
<dbReference type="PANTHER" id="PTHR19376">
    <property type="entry name" value="DNA-DIRECTED RNA POLYMERASE"/>
    <property type="match status" value="1"/>
</dbReference>
<dbReference type="Pfam" id="PF05000">
    <property type="entry name" value="RNA_pol_Rpb1_4"/>
    <property type="match status" value="1"/>
</dbReference>
<dbReference type="Gene3D" id="4.10.860.120">
    <property type="entry name" value="RNA polymerase II, clamp domain"/>
    <property type="match status" value="1"/>
</dbReference>
<dbReference type="InterPro" id="IPR044893">
    <property type="entry name" value="RNA_pol_Rpb1_clamp_domain"/>
</dbReference>
<dbReference type="InterPro" id="IPR007083">
    <property type="entry name" value="RNA_pol_Rpb1_4"/>
</dbReference>
<dbReference type="InterPro" id="IPR006592">
    <property type="entry name" value="RNA_pol_N"/>
</dbReference>
<dbReference type="Gene3D" id="1.10.150.390">
    <property type="match status" value="1"/>
</dbReference>
<feature type="region of interest" description="Disordered" evidence="12">
    <location>
        <begin position="1054"/>
        <end position="1082"/>
    </location>
</feature>
<dbReference type="InterPro" id="IPR000722">
    <property type="entry name" value="RNA_pol_asu"/>
</dbReference>
<dbReference type="GO" id="GO:0046872">
    <property type="term" value="F:metal ion binding"/>
    <property type="evidence" value="ECO:0007669"/>
    <property type="project" value="UniProtKB-KW"/>
</dbReference>
<dbReference type="InterPro" id="IPR007081">
    <property type="entry name" value="RNA_pol_Rpb1_5"/>
</dbReference>
<dbReference type="GO" id="GO:0003899">
    <property type="term" value="F:DNA-directed RNA polymerase activity"/>
    <property type="evidence" value="ECO:0007669"/>
    <property type="project" value="UniProtKB-EC"/>
</dbReference>
<keyword evidence="9 11" id="KW-0804">Transcription</keyword>
<keyword evidence="4 11" id="KW-0808">Transferase</keyword>
<feature type="compositionally biased region" description="Low complexity" evidence="12">
    <location>
        <begin position="1577"/>
        <end position="1592"/>
    </location>
</feature>
<evidence type="ECO:0000256" key="5">
    <source>
        <dbReference type="ARBA" id="ARBA00022695"/>
    </source>
</evidence>
<dbReference type="InterPro" id="IPR045867">
    <property type="entry name" value="DNA-dir_RpoC_beta_prime"/>
</dbReference>
<dbReference type="FunFam" id="2.40.40.20:FF:000019">
    <property type="entry name" value="DNA-directed RNA polymerase II subunit RPB1"/>
    <property type="match status" value="1"/>
</dbReference>
<sequence>MDNEIRKFGDIIGSKIDGYGLTFYTPSELRSSAAVHVHELVTFDSFGLPRANGLHDGRLGASLAGEVCPTCGGTGDGCVGHLGYLELPVPVFHPLTFSLLKRFLHTVCFACSSSVVGPFTLDAFHDVLIALAAGDVTTATAKFAFLSSFTANSFRKLGARLLEYKPDMYRYREEVDGVLAGGASSGLSLGGDGAAEADEEVDSHVQFLRDLPGFTSVQLDRAGRRSLRFTTGALELHQQVCSLYLEFSRNVARCGYCKELKCGWAVNGKSSSRLFRVVSATATAAASGSLSNEAASAWSSFKHRKGGKAKRQDADELAEAGGSPSDSSESEDSDDDLFGDDEGSRRRQRSDSPSDADSDDESAPRRGKGRDDVDGDADADASVADDEMDLDPEDDGGSSSNRLLNPKTPPAKRAKKEPKRVQASGLLLPDDDVFTMPLTEMLSAKNEESLLEASAMDTTLDPADSSASSKRPPAPPSLHYASPLEVELRFNAHWGWHHAFLSHYFVESDYPTPLPMSEEEEAGGRAPGSAILVGDQTLSSFRPGSQGVCFRFDEDGPLIKRFFVKVLGVPAAQFRTVRELDGAQAVVVHMHTKMLTDILEVSHKLTGSISKASGAVNREVISTWVLLQEHVNSLMNEPNARLYPDTANSIKNLIEKKTGLVRSNMMGKRVNFAGRTVISPDPFLEPDEIGIPLQIAKNVTFPEPVNDLNLDRLRKAIIVGSTEAELLAGAEGAIGYMDEDGRETRTYALDRKGREAAASQLALRGEKGRAKVVMRHLRDGDYVLVNRQPTLHRTSMMAHRVRVLRSDDRVLRMHYASCSGYNADFDGDEMNVHVPQSEAGRAEAKVLVSANTQYLLPKDGMPIRGLIQDHVVMGVILTMRDTVLDRAEVQRLLWSALQPVMSKRTARVTLPEPAYLRPRELFSGKQVVSAVLTAVLDGCAPLNYEGKCRVSLLGVEERRMIIVQNDVCTGILDKAHIGSSARGLVHAVHELYGYERAGDLLACLSRLLTAYLEVTAFTCGIDDMILNDDVDVQRRDLLLDAEMSAVEATQSVLEEYGHPTPSLGDDKAEQRRVGLDPDSKTSSEIRDTMLLARAQPNGDDFLAMLDGEAQMATGNAGATVVSACLAPATSDFRGGLQKSYATNNMSLMTSSGAKGSQVNQSQISALLGQQALEGRRPKLTNTGRTLPCFPKGDARATAGGFIGSRFLTGVRPAEFFFHCAAGREGLVDTAVKTARSGYLQRCLVKNLEDLSVNYDYSVRASDGTVVQPVFGADMVAPEKSAYLREFDFFAANFAVIKEEFRRAVECGVSEEVGAEDASKAWLGELEAYCAANPSGLLRDGDQGRPGAPTPDEFATVMRAKFSESRAAPGDACGVLAAQSIGEPSTQMTLNTFHLAGRGEGNVTLGIPRLVELLRVSSKNPKTPVMRVAMRDPKSADDANAAAAYLRRYTIADVVDWVQVTQRGLTDGTVGYTIDLHLGGVLKTTGESTDAERKLNTWLANRLLRRLNLLSSDNLTQHMDKLYVKLLRKAAGSKAVPQARPLFVDDRGGASSSNRSGGGGLTASSSSAKDPATDDESGSSGSSGSSSSSSSSGSDDESSSSSDDSDGGKRKRGGGAAGASPAKRAKVVEEDEAVASTDESGETRVPLGTIAGARWSVMYGVSYNLSESRVTLQARLPPRTADTVLMDVLTKEVLERVEFHSVAGVTSASPAYDENADEYYVAAGGMALDSLMLTSPDTIDFDRSTSNAVHSVQASLGVEAARATLIAEVVRVFGAYGININERHLSLLADYMTLSGCPRGLNRYTMASNASPILRASFEQTGTRLTESALYQDFEQMQASSGSIALGRPVRVGTGMFDVRVPLFEPQEVNEWHDC</sequence>
<name>A0A7S1V1U0_9EUKA</name>
<organism evidence="14">
    <name type="scientific">Sexangularia sp. CB-2014</name>
    <dbReference type="NCBI Taxonomy" id="1486929"/>
    <lineage>
        <taxon>Eukaryota</taxon>
        <taxon>Amoebozoa</taxon>
        <taxon>Tubulinea</taxon>
        <taxon>Elardia</taxon>
        <taxon>Arcellinida</taxon>
        <taxon>Arcellinida incertae sedis</taxon>
        <taxon>Sexangularia</taxon>
    </lineage>
</organism>
<feature type="domain" description="RNA polymerase N-terminal" evidence="13">
    <location>
        <begin position="560"/>
        <end position="878"/>
    </location>
</feature>
<accession>A0A7S1V1U0</accession>
<evidence type="ECO:0000256" key="9">
    <source>
        <dbReference type="ARBA" id="ARBA00023163"/>
    </source>
</evidence>
<dbReference type="Gene3D" id="1.10.274.100">
    <property type="entry name" value="RNA polymerase Rpb1, domain 3"/>
    <property type="match status" value="1"/>
</dbReference>
<dbReference type="SMART" id="SM00663">
    <property type="entry name" value="RPOLA_N"/>
    <property type="match status" value="1"/>
</dbReference>
<dbReference type="InterPro" id="IPR042102">
    <property type="entry name" value="RNA_pol_Rpb1_3_sf"/>
</dbReference>
<comment type="function">
    <text evidence="11">DNA-dependent RNA polymerase catalyzes the transcription of DNA into RNA using the four ribonucleoside triphosphates as substrates.</text>
</comment>
<dbReference type="PANTHER" id="PTHR19376:SF11">
    <property type="entry name" value="DNA-DIRECTED RNA POLYMERASE I SUBUNIT RPA1"/>
    <property type="match status" value="1"/>
</dbReference>
<evidence type="ECO:0000256" key="4">
    <source>
        <dbReference type="ARBA" id="ARBA00022679"/>
    </source>
</evidence>
<dbReference type="CDD" id="cd01435">
    <property type="entry name" value="RNAP_I_RPA1_N"/>
    <property type="match status" value="1"/>
</dbReference>
<dbReference type="Pfam" id="PF04997">
    <property type="entry name" value="RNA_pol_Rpb1_1"/>
    <property type="match status" value="1"/>
</dbReference>
<dbReference type="SUPFAM" id="SSF64484">
    <property type="entry name" value="beta and beta-prime subunits of DNA dependent RNA-polymerase"/>
    <property type="match status" value="2"/>
</dbReference>
<dbReference type="GO" id="GO:0006351">
    <property type="term" value="P:DNA-templated transcription"/>
    <property type="evidence" value="ECO:0007669"/>
    <property type="project" value="InterPro"/>
</dbReference>
<evidence type="ECO:0000259" key="13">
    <source>
        <dbReference type="SMART" id="SM00663"/>
    </source>
</evidence>
<evidence type="ECO:0000256" key="1">
    <source>
        <dbReference type="ARBA" id="ARBA00004123"/>
    </source>
</evidence>
<dbReference type="InterPro" id="IPR015699">
    <property type="entry name" value="DNA-dir_RNA_pol1_lsu_N"/>
</dbReference>
<comment type="subcellular location">
    <subcellularLocation>
        <location evidence="1">Nucleus</location>
    </subcellularLocation>
</comment>
<evidence type="ECO:0000256" key="2">
    <source>
        <dbReference type="ARBA" id="ARBA00006460"/>
    </source>
</evidence>
<gene>
    <name evidence="14" type="ORF">SSP0437_LOCUS46</name>
</gene>
<dbReference type="InterPro" id="IPR038120">
    <property type="entry name" value="Rpb1_funnel_sf"/>
</dbReference>
<evidence type="ECO:0000256" key="8">
    <source>
        <dbReference type="ARBA" id="ARBA00022842"/>
    </source>
</evidence>
<dbReference type="GO" id="GO:0005736">
    <property type="term" value="C:RNA polymerase I complex"/>
    <property type="evidence" value="ECO:0007669"/>
    <property type="project" value="TreeGrafter"/>
</dbReference>
<evidence type="ECO:0000313" key="14">
    <source>
        <dbReference type="EMBL" id="CAD9285189.1"/>
    </source>
</evidence>
<dbReference type="InterPro" id="IPR007066">
    <property type="entry name" value="RNA_pol_Rpb1_3"/>
</dbReference>
<feature type="compositionally biased region" description="Basic and acidic residues" evidence="12">
    <location>
        <begin position="1064"/>
        <end position="1082"/>
    </location>
</feature>
<feature type="region of interest" description="Disordered" evidence="12">
    <location>
        <begin position="301"/>
        <end position="428"/>
    </location>
</feature>
<keyword evidence="3 11" id="KW-0240">DNA-directed RNA polymerase</keyword>
<feature type="region of interest" description="Disordered" evidence="12">
    <location>
        <begin position="1537"/>
        <end position="1641"/>
    </location>
</feature>
<dbReference type="Gene3D" id="6.20.50.80">
    <property type="match status" value="1"/>
</dbReference>
<evidence type="ECO:0000256" key="6">
    <source>
        <dbReference type="ARBA" id="ARBA00022723"/>
    </source>
</evidence>